<name>A0ACB0J0Q9_TRIPR</name>
<dbReference type="Proteomes" id="UP001177021">
    <property type="component" value="Unassembled WGS sequence"/>
</dbReference>
<keyword evidence="2" id="KW-1185">Reference proteome</keyword>
<organism evidence="1 2">
    <name type="scientific">Trifolium pratense</name>
    <name type="common">Red clover</name>
    <dbReference type="NCBI Taxonomy" id="57577"/>
    <lineage>
        <taxon>Eukaryota</taxon>
        <taxon>Viridiplantae</taxon>
        <taxon>Streptophyta</taxon>
        <taxon>Embryophyta</taxon>
        <taxon>Tracheophyta</taxon>
        <taxon>Spermatophyta</taxon>
        <taxon>Magnoliopsida</taxon>
        <taxon>eudicotyledons</taxon>
        <taxon>Gunneridae</taxon>
        <taxon>Pentapetalae</taxon>
        <taxon>rosids</taxon>
        <taxon>fabids</taxon>
        <taxon>Fabales</taxon>
        <taxon>Fabaceae</taxon>
        <taxon>Papilionoideae</taxon>
        <taxon>50 kb inversion clade</taxon>
        <taxon>NPAAA clade</taxon>
        <taxon>Hologalegina</taxon>
        <taxon>IRL clade</taxon>
        <taxon>Trifolieae</taxon>
        <taxon>Trifolium</taxon>
    </lineage>
</organism>
<dbReference type="EMBL" id="CASHSV030000013">
    <property type="protein sequence ID" value="CAJ2637614.1"/>
    <property type="molecule type" value="Genomic_DNA"/>
</dbReference>
<evidence type="ECO:0000313" key="2">
    <source>
        <dbReference type="Proteomes" id="UP001177021"/>
    </source>
</evidence>
<proteinExistence type="predicted"/>
<gene>
    <name evidence="1" type="ORF">MILVUS5_LOCUS7954</name>
</gene>
<accession>A0ACB0J0Q9</accession>
<reference evidence="1" key="1">
    <citation type="submission" date="2023-10" db="EMBL/GenBank/DDBJ databases">
        <authorList>
            <person name="Rodriguez Cubillos JULIANA M."/>
            <person name="De Vega J."/>
        </authorList>
    </citation>
    <scope>NUCLEOTIDE SEQUENCE</scope>
</reference>
<sequence>MMKIMLFVLFNCRDCSDIDTYLQLVLQIATTREEKSCVVVICLRIHTIRRSYPLADKVGFLHDKYING</sequence>
<protein>
    <submittedName>
        <fullName evidence="1">Uncharacterized protein</fullName>
    </submittedName>
</protein>
<comment type="caution">
    <text evidence="1">The sequence shown here is derived from an EMBL/GenBank/DDBJ whole genome shotgun (WGS) entry which is preliminary data.</text>
</comment>
<evidence type="ECO:0000313" key="1">
    <source>
        <dbReference type="EMBL" id="CAJ2637614.1"/>
    </source>
</evidence>